<evidence type="ECO:0000259" key="4">
    <source>
        <dbReference type="Pfam" id="PF25171"/>
    </source>
</evidence>
<feature type="non-terminal residue" evidence="5">
    <location>
        <position position="1"/>
    </location>
</feature>
<dbReference type="PROSITE" id="PS50082">
    <property type="entry name" value="WD_REPEATS_2"/>
    <property type="match status" value="2"/>
</dbReference>
<evidence type="ECO:0000313" key="5">
    <source>
        <dbReference type="EMBL" id="TFY79039.1"/>
    </source>
</evidence>
<dbReference type="OrthoDB" id="10250769at2759"/>
<feature type="domain" description="WDR36/Utp21 C-terminal" evidence="3">
    <location>
        <begin position="766"/>
        <end position="825"/>
    </location>
</feature>
<dbReference type="Pfam" id="PF25171">
    <property type="entry name" value="Beta-prop_WDR36-Utp21_1st"/>
    <property type="match status" value="1"/>
</dbReference>
<accession>A0A4Y9ZZT3</accession>
<comment type="caution">
    <text evidence="5">The sequence shown here is derived from an EMBL/GenBank/DDBJ whole genome shotgun (WGS) entry which is preliminary data.</text>
</comment>
<dbReference type="GO" id="GO:0006364">
    <property type="term" value="P:rRNA processing"/>
    <property type="evidence" value="ECO:0007669"/>
    <property type="project" value="InterPro"/>
</dbReference>
<dbReference type="SUPFAM" id="SSF50998">
    <property type="entry name" value="Quinoprotein alcohol dehydrogenase-like"/>
    <property type="match status" value="1"/>
</dbReference>
<dbReference type="InterPro" id="IPR007319">
    <property type="entry name" value="WDR36/Utp21_C"/>
</dbReference>
<dbReference type="Gene3D" id="2.130.10.10">
    <property type="entry name" value="YVTN repeat-like/Quinoprotein amine dehydrogenase"/>
    <property type="match status" value="2"/>
</dbReference>
<organism evidence="5 6">
    <name type="scientific">Hericium alpestre</name>
    <dbReference type="NCBI Taxonomy" id="135208"/>
    <lineage>
        <taxon>Eukaryota</taxon>
        <taxon>Fungi</taxon>
        <taxon>Dikarya</taxon>
        <taxon>Basidiomycota</taxon>
        <taxon>Agaricomycotina</taxon>
        <taxon>Agaricomycetes</taxon>
        <taxon>Russulales</taxon>
        <taxon>Hericiaceae</taxon>
        <taxon>Hericium</taxon>
    </lineage>
</organism>
<dbReference type="AlphaFoldDB" id="A0A4Y9ZZT3"/>
<dbReference type="SMART" id="SM00320">
    <property type="entry name" value="WD40"/>
    <property type="match status" value="9"/>
</dbReference>
<dbReference type="Proteomes" id="UP000298061">
    <property type="component" value="Unassembled WGS sequence"/>
</dbReference>
<feature type="domain" description="WDR36/Utp21 N-terminal" evidence="4">
    <location>
        <begin position="2"/>
        <end position="253"/>
    </location>
</feature>
<dbReference type="InterPro" id="IPR001680">
    <property type="entry name" value="WD40_rpt"/>
</dbReference>
<feature type="repeat" description="WD" evidence="1">
    <location>
        <begin position="219"/>
        <end position="250"/>
    </location>
</feature>
<evidence type="ECO:0000259" key="3">
    <source>
        <dbReference type="Pfam" id="PF04192"/>
    </source>
</evidence>
<dbReference type="PANTHER" id="PTHR22840:SF12">
    <property type="entry name" value="WD REPEAT-CONTAINING PROTEIN 36"/>
    <property type="match status" value="1"/>
</dbReference>
<feature type="region of interest" description="Disordered" evidence="2">
    <location>
        <begin position="731"/>
        <end position="763"/>
    </location>
</feature>
<keyword evidence="6" id="KW-1185">Reference proteome</keyword>
<dbReference type="PROSITE" id="PS50294">
    <property type="entry name" value="WD_REPEATS_REGION"/>
    <property type="match status" value="1"/>
</dbReference>
<feature type="compositionally biased region" description="Basic and acidic residues" evidence="2">
    <location>
        <begin position="645"/>
        <end position="654"/>
    </location>
</feature>
<gene>
    <name evidence="5" type="ORF">EWM64_g4973</name>
</gene>
<evidence type="ECO:0008006" key="7">
    <source>
        <dbReference type="Google" id="ProtNLM"/>
    </source>
</evidence>
<proteinExistence type="predicted"/>
<dbReference type="EMBL" id="SFCI01000571">
    <property type="protein sequence ID" value="TFY79039.1"/>
    <property type="molecule type" value="Genomic_DNA"/>
</dbReference>
<dbReference type="InterPro" id="IPR059157">
    <property type="entry name" value="WDR36-Utp21_N"/>
</dbReference>
<dbReference type="InterPro" id="IPR011047">
    <property type="entry name" value="Quinoprotein_ADH-like_sf"/>
</dbReference>
<evidence type="ECO:0000256" key="1">
    <source>
        <dbReference type="PROSITE-ProRule" id="PRU00221"/>
    </source>
</evidence>
<dbReference type="Pfam" id="PF25168">
    <property type="entry name" value="Beta-prop_WDR36-Utp21_2nd"/>
    <property type="match status" value="1"/>
</dbReference>
<keyword evidence="1" id="KW-0853">WD repeat</keyword>
<feature type="repeat" description="WD" evidence="1">
    <location>
        <begin position="512"/>
        <end position="553"/>
    </location>
</feature>
<dbReference type="GO" id="GO:0034388">
    <property type="term" value="C:Pwp2p-containing subcomplex of 90S preribosome"/>
    <property type="evidence" value="ECO:0007669"/>
    <property type="project" value="TreeGrafter"/>
</dbReference>
<dbReference type="PANTHER" id="PTHR22840">
    <property type="entry name" value="WD REPEAT-CONTAINING PROTEIN 36"/>
    <property type="match status" value="1"/>
</dbReference>
<evidence type="ECO:0000313" key="6">
    <source>
        <dbReference type="Proteomes" id="UP000298061"/>
    </source>
</evidence>
<dbReference type="InterPro" id="IPR015943">
    <property type="entry name" value="WD40/YVTN_repeat-like_dom_sf"/>
</dbReference>
<dbReference type="GO" id="GO:0032040">
    <property type="term" value="C:small-subunit processome"/>
    <property type="evidence" value="ECO:0007669"/>
    <property type="project" value="InterPro"/>
</dbReference>
<feature type="compositionally biased region" description="Low complexity" evidence="2">
    <location>
        <begin position="750"/>
        <end position="763"/>
    </location>
</feature>
<dbReference type="STRING" id="135208.A0A4Y9ZZT3"/>
<dbReference type="Pfam" id="PF04192">
    <property type="entry name" value="Utp21"/>
    <property type="match status" value="2"/>
</dbReference>
<name>A0A4Y9ZZT3_9AGAM</name>
<reference evidence="5 6" key="1">
    <citation type="submission" date="2019-02" db="EMBL/GenBank/DDBJ databases">
        <title>Genome sequencing of the rare red list fungi Hericium alpestre (H. flagellum).</title>
        <authorList>
            <person name="Buettner E."/>
            <person name="Kellner H."/>
        </authorList>
    </citation>
    <scope>NUCLEOTIDE SEQUENCE [LARGE SCALE GENOMIC DNA]</scope>
    <source>
        <strain evidence="5 6">DSM 108284</strain>
    </source>
</reference>
<feature type="domain" description="WDR36/Utp21 C-terminal" evidence="3">
    <location>
        <begin position="616"/>
        <end position="706"/>
    </location>
</feature>
<evidence type="ECO:0000256" key="2">
    <source>
        <dbReference type="SAM" id="MobiDB-lite"/>
    </source>
</evidence>
<feature type="region of interest" description="Disordered" evidence="2">
    <location>
        <begin position="642"/>
        <end position="688"/>
    </location>
</feature>
<sequence length="829" mass="90308">PETEEPITSMLIEGDAVWAATGPYVIKYLRGKEVGRVSNPLGSPLGSILAFGSTLLALTSDGRRLLVWNITNLEFQSEMVFHDGFTATHMLHPATYLNKVLIAGVDGSLQLWNIRTSTCIHKFTASNLLPSSSDTSAAITSLVQSPVIDTIGVGYASGEIIVYDIRADERLLRIFMRGGSVKALSFRDDGHPVLASASDVGHIFLWDLSADGRLLHTIRGAHDSSVTAMEWIPGQPVLISSGEDNSVKQWFFDSPTSAPRLLKFRTGHRAPPHIVRYYGEDGKQLLTASGDRSLRSTSVVRDSRSFELSQGSLQAKASALSTPLAQLKLPPITSLSYSGVRWKDWDDILTAHEDDALARTWSMVNKRQGQHTLGSDITKKSKVVGAIKSVCVSACGNFGFVGSSTGDIVMYNMQSGSQRRSFDLGKRPGSRKEGRSVTGIATDALNRTVIASTLDALSFFDFFTAKLVHSVQFPVAITSIELQRDGGLLAAVCDDHIIRLVDVEARRVVREFGGFGGRILDLTFSPDSRWLIACSLDSVIRTFDIPTGRLIDSFKTPSVARSVSFSPTSDFLATSHVDSVAVHLWANRAQYGDVSLRSSTGLQATSMKLDQDLSVLNDKLATLTLLPPSRWQTLLRFETIQQRNKAKEPPKAPEHAPFFLPSLSGPDSTPTNEKQDTRKKPTKRLRNATAESAFLKKLSSSADDDCELFTLAPVVVVIDIPPRRVVLPIRGDALTSSHGRQNPEPDDAGRPAALPPRAHRPAALPRDFEAVQTYLNVLLRKHGDVLQANAEVRGALEGLLGLQKQETARMLDLIAASVGTLAFLRDTIS</sequence>
<protein>
    <recommendedName>
        <fullName evidence="7">Small-subunit processome Utp21 domain-containing protein</fullName>
    </recommendedName>
</protein>